<dbReference type="InterPro" id="IPR002539">
    <property type="entry name" value="MaoC-like_dom"/>
</dbReference>
<dbReference type="PANTHER" id="PTHR43437:SF3">
    <property type="entry name" value="HYDROXYACYL-THIOESTER DEHYDRATASE TYPE 2, MITOCHONDRIAL"/>
    <property type="match status" value="1"/>
</dbReference>
<dbReference type="GO" id="GO:0019171">
    <property type="term" value="F:(3R)-hydroxyacyl-[acyl-carrier-protein] dehydratase activity"/>
    <property type="evidence" value="ECO:0007669"/>
    <property type="project" value="TreeGrafter"/>
</dbReference>
<protein>
    <submittedName>
        <fullName evidence="2">Acyl dehydratase</fullName>
    </submittedName>
</protein>
<dbReference type="EMBL" id="LOPV01000029">
    <property type="protein sequence ID" value="KTG30710.1"/>
    <property type="molecule type" value="Genomic_DNA"/>
</dbReference>
<dbReference type="SUPFAM" id="SSF54637">
    <property type="entry name" value="Thioesterase/thiol ester dehydrase-isomerase"/>
    <property type="match status" value="1"/>
</dbReference>
<keyword evidence="3" id="KW-1185">Reference proteome</keyword>
<dbReference type="OrthoDB" id="51509at2157"/>
<comment type="caution">
    <text evidence="2">The sequence shown here is derived from an EMBL/GenBank/DDBJ whole genome shotgun (WGS) entry which is preliminary data.</text>
</comment>
<dbReference type="PANTHER" id="PTHR43437">
    <property type="entry name" value="HYDROXYACYL-THIOESTER DEHYDRATASE TYPE 2, MITOCHONDRIAL-RELATED"/>
    <property type="match status" value="1"/>
</dbReference>
<organism evidence="2 3">
    <name type="scientific">Haloferax profundi</name>
    <dbReference type="NCBI Taxonomy" id="1544718"/>
    <lineage>
        <taxon>Archaea</taxon>
        <taxon>Methanobacteriati</taxon>
        <taxon>Methanobacteriota</taxon>
        <taxon>Stenosarchaea group</taxon>
        <taxon>Halobacteria</taxon>
        <taxon>Halobacteriales</taxon>
        <taxon>Haloferacaceae</taxon>
        <taxon>Haloferax</taxon>
    </lineage>
</organism>
<dbReference type="InterPro" id="IPR050965">
    <property type="entry name" value="UPF0336/Enoyl-CoA_hydratase"/>
</dbReference>
<dbReference type="AlphaFoldDB" id="A0A0W1SW95"/>
<dbReference type="Gene3D" id="3.10.129.10">
    <property type="entry name" value="Hotdog Thioesterase"/>
    <property type="match status" value="1"/>
</dbReference>
<accession>A0A0W1SW95</accession>
<dbReference type="GO" id="GO:0006633">
    <property type="term" value="P:fatty acid biosynthetic process"/>
    <property type="evidence" value="ECO:0007669"/>
    <property type="project" value="TreeGrafter"/>
</dbReference>
<name>A0A0W1SW95_9EURY</name>
<dbReference type="Pfam" id="PF01575">
    <property type="entry name" value="MaoC_dehydratas"/>
    <property type="match status" value="1"/>
</dbReference>
<gene>
    <name evidence="2" type="ORF">AUR66_06635</name>
</gene>
<reference evidence="2 3" key="1">
    <citation type="submission" date="2015-12" db="EMBL/GenBank/DDBJ databases">
        <title>Haloferax profundi sp. nov. isolated from the Discovery deep brine-seawater interface in the Red Sea.</title>
        <authorList>
            <person name="Zhang G."/>
            <person name="Stingl U."/>
            <person name="Rashid M."/>
        </authorList>
    </citation>
    <scope>NUCLEOTIDE SEQUENCE [LARGE SCALE GENOMIC DNA]</scope>
    <source>
        <strain evidence="2 3">SB29</strain>
    </source>
</reference>
<dbReference type="RefSeq" id="WP_058570778.1">
    <property type="nucleotide sequence ID" value="NZ_LOPV01000029.1"/>
</dbReference>
<evidence type="ECO:0000259" key="1">
    <source>
        <dbReference type="Pfam" id="PF01575"/>
    </source>
</evidence>
<dbReference type="CDD" id="cd03449">
    <property type="entry name" value="R_hydratase"/>
    <property type="match status" value="1"/>
</dbReference>
<dbReference type="Proteomes" id="UP000053157">
    <property type="component" value="Unassembled WGS sequence"/>
</dbReference>
<proteinExistence type="predicted"/>
<evidence type="ECO:0000313" key="3">
    <source>
        <dbReference type="Proteomes" id="UP000053157"/>
    </source>
</evidence>
<evidence type="ECO:0000313" key="2">
    <source>
        <dbReference type="EMBL" id="KTG30710.1"/>
    </source>
</evidence>
<feature type="domain" description="MaoC-like" evidence="1">
    <location>
        <begin position="11"/>
        <end position="111"/>
    </location>
</feature>
<sequence length="134" mass="13941">MAIATVGDTSRATLDVTTERIEAFAEVTGDTNPLHLDDARADASMFGGRIAHGMLSAGAVSAALADLPGEIVYLSQDVQFLKPVRPGETVSVTVTVVEDLGDDKVRVETVAETDETVLTGEAVVLSLPPAESTD</sequence>
<dbReference type="InterPro" id="IPR029069">
    <property type="entry name" value="HotDog_dom_sf"/>
</dbReference>